<dbReference type="GeneID" id="66068571"/>
<organism evidence="3 4">
    <name type="scientific">Ustilaginoidea virens</name>
    <name type="common">Rice false smut fungus</name>
    <name type="synonym">Villosiclava virens</name>
    <dbReference type="NCBI Taxonomy" id="1159556"/>
    <lineage>
        <taxon>Eukaryota</taxon>
        <taxon>Fungi</taxon>
        <taxon>Dikarya</taxon>
        <taxon>Ascomycota</taxon>
        <taxon>Pezizomycotina</taxon>
        <taxon>Sordariomycetes</taxon>
        <taxon>Hypocreomycetidae</taxon>
        <taxon>Hypocreales</taxon>
        <taxon>Clavicipitaceae</taxon>
        <taxon>Ustilaginoidea</taxon>
    </lineage>
</organism>
<dbReference type="SUPFAM" id="SSF56112">
    <property type="entry name" value="Protein kinase-like (PK-like)"/>
    <property type="match status" value="1"/>
</dbReference>
<dbReference type="OrthoDB" id="5245051at2759"/>
<accession>A0A8E5MKD8</accession>
<evidence type="ECO:0000256" key="2">
    <source>
        <dbReference type="SAM" id="MobiDB-lite"/>
    </source>
</evidence>
<feature type="region of interest" description="Disordered" evidence="2">
    <location>
        <begin position="455"/>
        <end position="515"/>
    </location>
</feature>
<feature type="region of interest" description="Disordered" evidence="2">
    <location>
        <begin position="741"/>
        <end position="765"/>
    </location>
</feature>
<protein>
    <recommendedName>
        <fullName evidence="5">Metalloprotease m41 ftsh</fullName>
    </recommendedName>
</protein>
<dbReference type="Proteomes" id="UP000027002">
    <property type="component" value="Chromosome 7"/>
</dbReference>
<dbReference type="EMBL" id="CP072759">
    <property type="protein sequence ID" value="QUC23553.1"/>
    <property type="molecule type" value="Genomic_DNA"/>
</dbReference>
<feature type="region of interest" description="Disordered" evidence="2">
    <location>
        <begin position="415"/>
        <end position="436"/>
    </location>
</feature>
<dbReference type="KEGG" id="uvi:66068571"/>
<feature type="compositionally biased region" description="Basic and acidic residues" evidence="2">
    <location>
        <begin position="217"/>
        <end position="231"/>
    </location>
</feature>
<keyword evidence="1" id="KW-0175">Coiled coil</keyword>
<evidence type="ECO:0008006" key="5">
    <source>
        <dbReference type="Google" id="ProtNLM"/>
    </source>
</evidence>
<evidence type="ECO:0000313" key="3">
    <source>
        <dbReference type="EMBL" id="QUC23553.1"/>
    </source>
</evidence>
<dbReference type="RefSeq" id="XP_043001226.1">
    <property type="nucleotide sequence ID" value="XM_043145291.1"/>
</dbReference>
<dbReference type="InterPro" id="IPR011009">
    <property type="entry name" value="Kinase-like_dom_sf"/>
</dbReference>
<dbReference type="AlphaFoldDB" id="A0A8E5MKD8"/>
<keyword evidence="4" id="KW-1185">Reference proteome</keyword>
<evidence type="ECO:0000313" key="4">
    <source>
        <dbReference type="Proteomes" id="UP000027002"/>
    </source>
</evidence>
<evidence type="ECO:0000256" key="1">
    <source>
        <dbReference type="SAM" id="Coils"/>
    </source>
</evidence>
<feature type="coiled-coil region" evidence="1">
    <location>
        <begin position="12"/>
        <end position="67"/>
    </location>
</feature>
<proteinExistence type="predicted"/>
<feature type="region of interest" description="Disordered" evidence="2">
    <location>
        <begin position="206"/>
        <end position="231"/>
    </location>
</feature>
<gene>
    <name evidence="3" type="ORF">UV8b_07794</name>
</gene>
<sequence>MTITTMDTDTELQRLRASFAQIEQQNEQLKQENKRLGQQNERLEQQNDRLEQQNDRLEQTQQNTTLSQYLKNCHRLLFQSLAVRPADSGTGTTVTKVDGKFYPRSLRPWTAYRALKEEFEFIKDVLKEDRLFSAIISIKDLQRRVCGTPVATEDDVKPFEYFAIEGPVMDIIRELCTRVDSNPAIASLNASGITFTNHSLGVNPPADEILQGDLPEGTEKQRRDQSPRKRVAVEPKKIIPDRRCLREDPAGNREISFVIEYKAAHLLQPSRVRRGLTKHLFTNVIKARASTKSSTDEAQSSKDRSDRILAMALTQTYDYMIRLGLKYSYLAAGKLFVFLLVEEDDPTTLHYHMVDPAGEAEDDEGVLTEFRTAVAQVACFTLLALRTKTRPSSWTAEAQEVLAEWPIPYADMEHETTDEEEFLPNSSSSSDLSFDGDALKVSPKKFVLRSRGACKNPDAVHGRREGADDDDDSNDTLGHSSRSAFPRLDVRTKRAAPSSSGSSSSSPTDTREQSRPYCSLGCLLGLKRGQQLDANCPNVASHRMATTSTKHPIHFEDLATLLQEQLAHSLWIHCEPLEKTGKYGAVGTLFKLTLARYGYTFVGKGTIQGFVPYLRHAAKVFDRLERIQGEVVPVYLGSITLAKPYPLTAQNAIRFAGTNIVHMLLMSWGGEAATSMGERIDLSGEVMRSLNIVRSEGVDHDDPRNANWLWNEERNCVVVIDFDTAHLLPPPKPRLLRKLVGRKRKSMRGQGSSQARKRMSLSTSS</sequence>
<name>A0A8E5MKD8_USTVR</name>
<reference evidence="3" key="1">
    <citation type="submission" date="2020-03" db="EMBL/GenBank/DDBJ databases">
        <title>A mixture of massive structural variations and highly conserved coding sequences in Ustilaginoidea virens genome.</title>
        <authorList>
            <person name="Zhang K."/>
            <person name="Zhao Z."/>
            <person name="Zhang Z."/>
            <person name="Li Y."/>
            <person name="Hsiang T."/>
            <person name="Sun W."/>
        </authorList>
    </citation>
    <scope>NUCLEOTIDE SEQUENCE</scope>
    <source>
        <strain evidence="3">UV-8b</strain>
    </source>
</reference>
<feature type="compositionally biased region" description="Polar residues" evidence="2">
    <location>
        <begin position="749"/>
        <end position="765"/>
    </location>
</feature>